<evidence type="ECO:0000256" key="3">
    <source>
        <dbReference type="ARBA" id="ARBA00022884"/>
    </source>
</evidence>
<gene>
    <name evidence="6" type="primary">rpl11</name>
    <name evidence="10" type="ORF">MSTHT_1596</name>
</gene>
<dbReference type="RefSeq" id="WP_048167394.1">
    <property type="nucleotide sequence ID" value="NZ_CP009501.1"/>
</dbReference>
<feature type="domain" description="Large ribosomal subunit protein uL11 C-terminal" evidence="8">
    <location>
        <begin position="68"/>
        <end position="135"/>
    </location>
</feature>
<evidence type="ECO:0000256" key="1">
    <source>
        <dbReference type="ARBA" id="ARBA00010537"/>
    </source>
</evidence>
<dbReference type="GeneID" id="41603051"/>
<evidence type="ECO:0000259" key="8">
    <source>
        <dbReference type="Pfam" id="PF00298"/>
    </source>
</evidence>
<evidence type="ECO:0000256" key="4">
    <source>
        <dbReference type="ARBA" id="ARBA00022980"/>
    </source>
</evidence>
<dbReference type="STRING" id="523844.MSTHT_1596"/>
<dbReference type="PANTHER" id="PTHR11661:SF1">
    <property type="entry name" value="LARGE RIBOSOMAL SUBUNIT PROTEIN UL11M"/>
    <property type="match status" value="1"/>
</dbReference>
<dbReference type="AlphaFoldDB" id="A0A0E3H923"/>
<sequence length="161" mass="17175">MTSIVEALVPGGKANPGPPLGPALGPLGVNIKEVVEKINEKTRDYDGMQVPVKVIVDDKRNFEIEVGTPPTASLIMKELGIQKGSGNAGSEVVGNLSISQVAKIARMKKEDVLSYDLKSTMKEVIGTCVPMGVTVEGVKAKDIQKELDQGKFDDLLAGEEW</sequence>
<dbReference type="NCBIfam" id="NF002232">
    <property type="entry name" value="PRK01143.1"/>
    <property type="match status" value="1"/>
</dbReference>
<proteinExistence type="inferred from homology"/>
<dbReference type="EMBL" id="CP009501">
    <property type="protein sequence ID" value="AKB13354.1"/>
    <property type="molecule type" value="Genomic_DNA"/>
</dbReference>
<evidence type="ECO:0000313" key="10">
    <source>
        <dbReference type="EMBL" id="AKB13354.1"/>
    </source>
</evidence>
<dbReference type="Gene3D" id="1.10.10.250">
    <property type="entry name" value="Ribosomal protein L11, C-terminal domain"/>
    <property type="match status" value="1"/>
</dbReference>
<evidence type="ECO:0000256" key="7">
    <source>
        <dbReference type="RuleBase" id="RU003978"/>
    </source>
</evidence>
<keyword evidence="3 6" id="KW-0694">RNA-binding</keyword>
<keyword evidence="5 6" id="KW-0687">Ribonucleoprotein</keyword>
<evidence type="ECO:0000313" key="11">
    <source>
        <dbReference type="Proteomes" id="UP000066529"/>
    </source>
</evidence>
<dbReference type="GO" id="GO:0070180">
    <property type="term" value="F:large ribosomal subunit rRNA binding"/>
    <property type="evidence" value="ECO:0007669"/>
    <property type="project" value="UniProtKB-UniRule"/>
</dbReference>
<dbReference type="GO" id="GO:0006412">
    <property type="term" value="P:translation"/>
    <property type="evidence" value="ECO:0007669"/>
    <property type="project" value="UniProtKB-UniRule"/>
</dbReference>
<dbReference type="InterPro" id="IPR036769">
    <property type="entry name" value="Ribosomal_uL11_C_sf"/>
</dbReference>
<dbReference type="InterPro" id="IPR020783">
    <property type="entry name" value="Ribosomal_uL11_C"/>
</dbReference>
<dbReference type="GO" id="GO:0003735">
    <property type="term" value="F:structural constituent of ribosome"/>
    <property type="evidence" value="ECO:0007669"/>
    <property type="project" value="InterPro"/>
</dbReference>
<dbReference type="CDD" id="cd00349">
    <property type="entry name" value="Ribosomal_L11"/>
    <property type="match status" value="1"/>
</dbReference>
<dbReference type="SUPFAM" id="SSF54747">
    <property type="entry name" value="Ribosomal L11/L12e N-terminal domain"/>
    <property type="match status" value="1"/>
</dbReference>
<feature type="domain" description="Large ribosomal subunit protein uL11 N-terminal" evidence="9">
    <location>
        <begin position="6"/>
        <end position="62"/>
    </location>
</feature>
<organism evidence="10 11">
    <name type="scientific">Methanosarcina thermophila (strain ATCC 43570 / DSM 1825 / OCM 12 / VKM B-1830 / TM-1)</name>
    <dbReference type="NCBI Taxonomy" id="523844"/>
    <lineage>
        <taxon>Archaea</taxon>
        <taxon>Methanobacteriati</taxon>
        <taxon>Methanobacteriota</taxon>
        <taxon>Stenosarchaea group</taxon>
        <taxon>Methanomicrobia</taxon>
        <taxon>Methanosarcinales</taxon>
        <taxon>Methanosarcinaceae</taxon>
        <taxon>Methanosarcina</taxon>
    </lineage>
</organism>
<keyword evidence="4 6" id="KW-0689">Ribosomal protein</keyword>
<reference evidence="10 11" key="1">
    <citation type="submission" date="2014-07" db="EMBL/GenBank/DDBJ databases">
        <title>Methanogenic archaea and the global carbon cycle.</title>
        <authorList>
            <person name="Henriksen J.R."/>
            <person name="Luke J."/>
            <person name="Reinhart S."/>
            <person name="Benedict M.N."/>
            <person name="Youngblut N.D."/>
            <person name="Metcalf M.E."/>
            <person name="Whitaker R.J."/>
            <person name="Metcalf W.W."/>
        </authorList>
    </citation>
    <scope>NUCLEOTIDE SEQUENCE [LARGE SCALE GENOMIC DNA]</scope>
    <source>
        <strain evidence="11">ATCC 43570 / DSM 1825 / OCM 12 / VKM B-1830 / TM-1</strain>
    </source>
</reference>
<dbReference type="SMART" id="SM00649">
    <property type="entry name" value="RL11"/>
    <property type="match status" value="1"/>
</dbReference>
<keyword evidence="2 6" id="KW-0699">rRNA-binding</keyword>
<dbReference type="FunFam" id="1.10.10.250:FF:000006">
    <property type="entry name" value="50S ribosomal protein L11"/>
    <property type="match status" value="1"/>
</dbReference>
<evidence type="ECO:0000256" key="6">
    <source>
        <dbReference type="HAMAP-Rule" id="MF_00736"/>
    </source>
</evidence>
<dbReference type="HAMAP" id="MF_00736">
    <property type="entry name" value="Ribosomal_uL11"/>
    <property type="match status" value="1"/>
</dbReference>
<evidence type="ECO:0000259" key="9">
    <source>
        <dbReference type="Pfam" id="PF03946"/>
    </source>
</evidence>
<comment type="similarity">
    <text evidence="1 6 7">Belongs to the universal ribosomal protein uL11 family.</text>
</comment>
<dbReference type="HOGENOM" id="CLU_074237_4_0_2"/>
<comment type="subunit">
    <text evidence="6">Part of the ribosomal stalk of the 50S ribosomal subunit. Interacts with L10 and the large rRNA to form the base of the stalk. L10 forms an elongated spine to which L12 dimers bind in a sequential fashion forming a multimeric L10(L12)X complex.</text>
</comment>
<dbReference type="PANTHER" id="PTHR11661">
    <property type="entry name" value="60S RIBOSOMAL PROTEIN L12"/>
    <property type="match status" value="1"/>
</dbReference>
<dbReference type="InterPro" id="IPR000911">
    <property type="entry name" value="Ribosomal_uL11"/>
</dbReference>
<dbReference type="Proteomes" id="UP000066529">
    <property type="component" value="Chromosome"/>
</dbReference>
<dbReference type="KEGG" id="mthr:MSTHT_1596"/>
<evidence type="ECO:0000256" key="5">
    <source>
        <dbReference type="ARBA" id="ARBA00023274"/>
    </source>
</evidence>
<evidence type="ECO:0000256" key="2">
    <source>
        <dbReference type="ARBA" id="ARBA00022730"/>
    </source>
</evidence>
<dbReference type="InterPro" id="IPR036796">
    <property type="entry name" value="Ribosomal_uL11_N_sf"/>
</dbReference>
<dbReference type="Pfam" id="PF03946">
    <property type="entry name" value="Ribosomal_L11_N"/>
    <property type="match status" value="1"/>
</dbReference>
<accession>A0A0E3H923</accession>
<dbReference type="Pfam" id="PF00298">
    <property type="entry name" value="Ribosomal_L11"/>
    <property type="match status" value="1"/>
</dbReference>
<protein>
    <recommendedName>
        <fullName evidence="6">Large ribosomal subunit protein uL11</fullName>
    </recommendedName>
</protein>
<comment type="function">
    <text evidence="6">Forms part of the ribosomal stalk which helps the ribosome interact with GTP-bound translation factors.</text>
</comment>
<dbReference type="OrthoDB" id="8842at2157"/>
<dbReference type="SUPFAM" id="SSF46906">
    <property type="entry name" value="Ribosomal protein L11, C-terminal domain"/>
    <property type="match status" value="1"/>
</dbReference>
<dbReference type="GO" id="GO:0015934">
    <property type="term" value="C:large ribosomal subunit"/>
    <property type="evidence" value="ECO:0007669"/>
    <property type="project" value="TreeGrafter"/>
</dbReference>
<dbReference type="PATRIC" id="fig|523844.20.peg.1988"/>
<dbReference type="FunFam" id="3.30.1550.10:FF:000007">
    <property type="entry name" value="50S ribosomal protein L11"/>
    <property type="match status" value="1"/>
</dbReference>
<name>A0A0E3H923_METTT</name>
<dbReference type="InterPro" id="IPR020784">
    <property type="entry name" value="Ribosomal_uL11_N"/>
</dbReference>
<dbReference type="Gene3D" id="3.30.1550.10">
    <property type="entry name" value="Ribosomal protein L11/L12, N-terminal domain"/>
    <property type="match status" value="1"/>
</dbReference>